<dbReference type="CDD" id="cd16936">
    <property type="entry name" value="HATPase_RsbW-like"/>
    <property type="match status" value="1"/>
</dbReference>
<protein>
    <recommendedName>
        <fullName evidence="2">Histidine kinase/HSP90-like ATPase domain-containing protein</fullName>
    </recommendedName>
</protein>
<evidence type="ECO:0000259" key="2">
    <source>
        <dbReference type="Pfam" id="PF13581"/>
    </source>
</evidence>
<reference evidence="3" key="2">
    <citation type="submission" date="2020-09" db="EMBL/GenBank/DDBJ databases">
        <authorList>
            <person name="Sun Q."/>
            <person name="Ohkuma M."/>
        </authorList>
    </citation>
    <scope>NUCLEOTIDE SEQUENCE</scope>
    <source>
        <strain evidence="3">JCM 4790</strain>
    </source>
</reference>
<organism evidence="3 4">
    <name type="scientific">Streptomyces minutiscleroticus</name>
    <dbReference type="NCBI Taxonomy" id="68238"/>
    <lineage>
        <taxon>Bacteria</taxon>
        <taxon>Bacillati</taxon>
        <taxon>Actinomycetota</taxon>
        <taxon>Actinomycetes</taxon>
        <taxon>Kitasatosporales</taxon>
        <taxon>Streptomycetaceae</taxon>
        <taxon>Streptomyces</taxon>
    </lineage>
</organism>
<gene>
    <name evidence="3" type="ORF">GCM10010358_72650</name>
</gene>
<dbReference type="EMBL" id="BMVU01000069">
    <property type="protein sequence ID" value="GGY09142.1"/>
    <property type="molecule type" value="Genomic_DNA"/>
</dbReference>
<evidence type="ECO:0000256" key="1">
    <source>
        <dbReference type="ARBA" id="ARBA00022527"/>
    </source>
</evidence>
<dbReference type="InterPro" id="IPR050267">
    <property type="entry name" value="Anti-sigma-factor_SerPK"/>
</dbReference>
<keyword evidence="1" id="KW-0418">Kinase</keyword>
<dbReference type="Gene3D" id="3.30.565.10">
    <property type="entry name" value="Histidine kinase-like ATPase, C-terminal domain"/>
    <property type="match status" value="1"/>
</dbReference>
<accession>A0A918P016</accession>
<dbReference type="Proteomes" id="UP000619244">
    <property type="component" value="Unassembled WGS sequence"/>
</dbReference>
<keyword evidence="1" id="KW-0723">Serine/threonine-protein kinase</keyword>
<dbReference type="InterPro" id="IPR003594">
    <property type="entry name" value="HATPase_dom"/>
</dbReference>
<feature type="domain" description="Histidine kinase/HSP90-like ATPase" evidence="2">
    <location>
        <begin position="16"/>
        <end position="107"/>
    </location>
</feature>
<dbReference type="GO" id="GO:0004674">
    <property type="term" value="F:protein serine/threonine kinase activity"/>
    <property type="evidence" value="ECO:0007669"/>
    <property type="project" value="UniProtKB-KW"/>
</dbReference>
<evidence type="ECO:0000313" key="3">
    <source>
        <dbReference type="EMBL" id="GGY09142.1"/>
    </source>
</evidence>
<name>A0A918P016_9ACTN</name>
<keyword evidence="4" id="KW-1185">Reference proteome</keyword>
<sequence>MPGPEQPSYTVPIARSAEAARAIRLMARVVMSEWGLQHLAGEAALLLSELVTNAVRHARGTPLRIQLTRQAEHTVYLAVVDYAPRRLPIPRVPNPDEDSGRGLYLVQAEAVRWGCDLLGAPAHPWGKRVWAVLEATTETTAR</sequence>
<reference evidence="3" key="1">
    <citation type="journal article" date="2014" name="Int. J. Syst. Evol. Microbiol.">
        <title>Complete genome sequence of Corynebacterium casei LMG S-19264T (=DSM 44701T), isolated from a smear-ripened cheese.</title>
        <authorList>
            <consortium name="US DOE Joint Genome Institute (JGI-PGF)"/>
            <person name="Walter F."/>
            <person name="Albersmeier A."/>
            <person name="Kalinowski J."/>
            <person name="Ruckert C."/>
        </authorList>
    </citation>
    <scope>NUCLEOTIDE SEQUENCE</scope>
    <source>
        <strain evidence="3">JCM 4790</strain>
    </source>
</reference>
<evidence type="ECO:0000313" key="4">
    <source>
        <dbReference type="Proteomes" id="UP000619244"/>
    </source>
</evidence>
<keyword evidence="1" id="KW-0808">Transferase</keyword>
<dbReference type="PANTHER" id="PTHR35526:SF3">
    <property type="entry name" value="ANTI-SIGMA-F FACTOR RSBW"/>
    <property type="match status" value="1"/>
</dbReference>
<proteinExistence type="predicted"/>
<comment type="caution">
    <text evidence="3">The sequence shown here is derived from an EMBL/GenBank/DDBJ whole genome shotgun (WGS) entry which is preliminary data.</text>
</comment>
<dbReference type="SUPFAM" id="SSF55874">
    <property type="entry name" value="ATPase domain of HSP90 chaperone/DNA topoisomerase II/histidine kinase"/>
    <property type="match status" value="1"/>
</dbReference>
<dbReference type="Pfam" id="PF13581">
    <property type="entry name" value="HATPase_c_2"/>
    <property type="match status" value="1"/>
</dbReference>
<dbReference type="AlphaFoldDB" id="A0A918P016"/>
<dbReference type="PANTHER" id="PTHR35526">
    <property type="entry name" value="ANTI-SIGMA-F FACTOR RSBW-RELATED"/>
    <property type="match status" value="1"/>
</dbReference>
<dbReference type="InterPro" id="IPR036890">
    <property type="entry name" value="HATPase_C_sf"/>
</dbReference>